<protein>
    <recommendedName>
        <fullName evidence="4">Plastid lipid-associated protein/fibrillin conserved domain-containing protein</fullName>
    </recommendedName>
</protein>
<evidence type="ECO:0008006" key="4">
    <source>
        <dbReference type="Google" id="ProtNLM"/>
    </source>
</evidence>
<dbReference type="PANTHER" id="PTHR34801:SF6">
    <property type="entry name" value="SLL1620 PROTEIN"/>
    <property type="match status" value="1"/>
</dbReference>
<keyword evidence="2" id="KW-0732">Signal</keyword>
<gene>
    <name evidence="3" type="ORF">Cvel_15011</name>
</gene>
<feature type="region of interest" description="Disordered" evidence="1">
    <location>
        <begin position="411"/>
        <end position="481"/>
    </location>
</feature>
<evidence type="ECO:0000313" key="3">
    <source>
        <dbReference type="EMBL" id="CEM06666.1"/>
    </source>
</evidence>
<dbReference type="InterPro" id="IPR010865">
    <property type="entry name" value="DUF1499"/>
</dbReference>
<sequence>MRRRPCRRACLVLVGAFLPSLLALPRLSSPPLPPFSFTFPYKSPPEDGSNGLRDAPRPTRRRPRRTTTQLDSLPVSVSVSRAGDGTEAWAASPVPLLSLSIPSIDRTASLFPTRAAEYASKFSPSSSFIIAGRPGGAGEGASGFGKVLRKGKETAQPKSKEPVGRAVVVQRVKEREKLNQSATTCTDFERELYGEWSPECLGVRNDLLAPCPVGKGLLQRSCVASQDDHPDVFDAPWDFGSTSLESARKILKSVVASLAEPPREMEGSGVGRVRGQAVGQTKKVVDSVREVTVQKGDESEERYLRFEVQSRLFGLFPVTDDWEFFFTPSDTIVQFRGQRRGGVPDFGANRERLDSVRIATRWQKVPVLRDRRRVLFFIDSPWDTFGPPTSGTVFESSPELEFLMQEGLRQEREAQKMKSSNGDAPFQFGFSASPSPSSSSQTEAQRQEKATEGMTAAEKEKERSRELFEEAARQSFEGKRE</sequence>
<dbReference type="PANTHER" id="PTHR34801">
    <property type="entry name" value="EXPRESSED PROTEIN"/>
    <property type="match status" value="1"/>
</dbReference>
<accession>A0A0G4F478</accession>
<feature type="chain" id="PRO_5005188743" description="Plastid lipid-associated protein/fibrillin conserved domain-containing protein" evidence="2">
    <location>
        <begin position="24"/>
        <end position="481"/>
    </location>
</feature>
<dbReference type="Pfam" id="PF07386">
    <property type="entry name" value="DUF1499"/>
    <property type="match status" value="1"/>
</dbReference>
<dbReference type="AlphaFoldDB" id="A0A0G4F478"/>
<feature type="compositionally biased region" description="Basic and acidic residues" evidence="1">
    <location>
        <begin position="445"/>
        <end position="481"/>
    </location>
</feature>
<proteinExistence type="predicted"/>
<feature type="region of interest" description="Disordered" evidence="1">
    <location>
        <begin position="38"/>
        <end position="72"/>
    </location>
</feature>
<feature type="compositionally biased region" description="Low complexity" evidence="1">
    <location>
        <begin position="424"/>
        <end position="444"/>
    </location>
</feature>
<reference evidence="3" key="1">
    <citation type="submission" date="2014-11" db="EMBL/GenBank/DDBJ databases">
        <authorList>
            <person name="Otto D Thomas"/>
            <person name="Naeem Raeece"/>
        </authorList>
    </citation>
    <scope>NUCLEOTIDE SEQUENCE</scope>
</reference>
<name>A0A0G4F478_9ALVE</name>
<evidence type="ECO:0000256" key="1">
    <source>
        <dbReference type="SAM" id="MobiDB-lite"/>
    </source>
</evidence>
<dbReference type="VEuPathDB" id="CryptoDB:Cvel_15011"/>
<dbReference type="EMBL" id="CDMZ01000102">
    <property type="protein sequence ID" value="CEM06666.1"/>
    <property type="molecule type" value="Genomic_DNA"/>
</dbReference>
<feature type="signal peptide" evidence="2">
    <location>
        <begin position="1"/>
        <end position="23"/>
    </location>
</feature>
<evidence type="ECO:0000256" key="2">
    <source>
        <dbReference type="SAM" id="SignalP"/>
    </source>
</evidence>
<organism evidence="3">
    <name type="scientific">Chromera velia CCMP2878</name>
    <dbReference type="NCBI Taxonomy" id="1169474"/>
    <lineage>
        <taxon>Eukaryota</taxon>
        <taxon>Sar</taxon>
        <taxon>Alveolata</taxon>
        <taxon>Colpodellida</taxon>
        <taxon>Chromeraceae</taxon>
        <taxon>Chromera</taxon>
    </lineage>
</organism>